<dbReference type="Gene3D" id="1.10.10.1100">
    <property type="entry name" value="BFD-like [2Fe-2S]-binding domain"/>
    <property type="match status" value="1"/>
</dbReference>
<feature type="domain" description="Nitrite/sulphite reductase 4Fe-4S" evidence="18">
    <location>
        <begin position="637"/>
        <end position="762"/>
    </location>
</feature>
<evidence type="ECO:0000256" key="7">
    <source>
        <dbReference type="ARBA" id="ARBA00022617"/>
    </source>
</evidence>
<dbReference type="Pfam" id="PF18267">
    <property type="entry name" value="Rubredoxin_C"/>
    <property type="match status" value="1"/>
</dbReference>
<evidence type="ECO:0000313" key="23">
    <source>
        <dbReference type="EMBL" id="MFC6663575.1"/>
    </source>
</evidence>
<dbReference type="CDD" id="cd19944">
    <property type="entry name" value="NirB_Fer2_BFD-like_2"/>
    <property type="match status" value="1"/>
</dbReference>
<dbReference type="InterPro" id="IPR045854">
    <property type="entry name" value="NO2/SO3_Rdtase_4Fe4S_sf"/>
</dbReference>
<feature type="domain" description="BFD-like [2Fe-2S]-binding" evidence="20">
    <location>
        <begin position="428"/>
        <end position="476"/>
    </location>
</feature>
<comment type="caution">
    <text evidence="23">The sequence shown here is derived from an EMBL/GenBank/DDBJ whole genome shotgun (WGS) entry which is preliminary data.</text>
</comment>
<dbReference type="InterPro" id="IPR012744">
    <property type="entry name" value="Nitri_red_NirB"/>
</dbReference>
<keyword evidence="7" id="KW-0349">Heme</keyword>
<evidence type="ECO:0000256" key="13">
    <source>
        <dbReference type="ARBA" id="ARBA00023004"/>
    </source>
</evidence>
<dbReference type="InterPro" id="IPR007419">
    <property type="entry name" value="BFD-like_2Fe2S-bd_dom"/>
</dbReference>
<evidence type="ECO:0000256" key="16">
    <source>
        <dbReference type="ARBA" id="ARBA00034078"/>
    </source>
</evidence>
<dbReference type="PRINTS" id="PR00411">
    <property type="entry name" value="PNDRDTASEI"/>
</dbReference>
<dbReference type="NCBIfam" id="TIGR02374">
    <property type="entry name" value="nitri_red_nirB"/>
    <property type="match status" value="1"/>
</dbReference>
<name>A0ABW1ZTT9_9DEIO</name>
<dbReference type="PIRSF" id="PIRSF037149">
    <property type="entry name" value="NirB"/>
    <property type="match status" value="1"/>
</dbReference>
<comment type="cofactor">
    <cofactor evidence="3 17">
        <name>FAD</name>
        <dbReference type="ChEBI" id="CHEBI:57692"/>
    </cofactor>
</comment>
<evidence type="ECO:0000256" key="11">
    <source>
        <dbReference type="ARBA" id="ARBA00022827"/>
    </source>
</evidence>
<dbReference type="InterPro" id="IPR041854">
    <property type="entry name" value="BFD-like_2Fe2S-bd_dom_sf"/>
</dbReference>
<protein>
    <submittedName>
        <fullName evidence="23">Nitrite reductase large subunit NirB</fullName>
    </submittedName>
</protein>
<comment type="pathway">
    <text evidence="4">Nitrogen metabolism; nitrate reduction (assimilation).</text>
</comment>
<evidence type="ECO:0000256" key="12">
    <source>
        <dbReference type="ARBA" id="ARBA00023002"/>
    </source>
</evidence>
<evidence type="ECO:0000259" key="19">
    <source>
        <dbReference type="Pfam" id="PF03460"/>
    </source>
</evidence>
<evidence type="ECO:0000256" key="1">
    <source>
        <dbReference type="ARBA" id="ARBA00001929"/>
    </source>
</evidence>
<dbReference type="PROSITE" id="PS00365">
    <property type="entry name" value="NIR_SIR"/>
    <property type="match status" value="1"/>
</dbReference>
<evidence type="ECO:0000256" key="4">
    <source>
        <dbReference type="ARBA" id="ARBA00005096"/>
    </source>
</evidence>
<reference evidence="24" key="1">
    <citation type="journal article" date="2019" name="Int. J. Syst. Evol. Microbiol.">
        <title>The Global Catalogue of Microorganisms (GCM) 10K type strain sequencing project: providing services to taxonomists for standard genome sequencing and annotation.</title>
        <authorList>
            <consortium name="The Broad Institute Genomics Platform"/>
            <consortium name="The Broad Institute Genome Sequencing Center for Infectious Disease"/>
            <person name="Wu L."/>
            <person name="Ma J."/>
        </authorList>
    </citation>
    <scope>NUCLEOTIDE SEQUENCE [LARGE SCALE GENOMIC DNA]</scope>
    <source>
        <strain evidence="24">CCUG 63830</strain>
    </source>
</reference>
<evidence type="ECO:0000256" key="10">
    <source>
        <dbReference type="ARBA" id="ARBA00022723"/>
    </source>
</evidence>
<keyword evidence="6" id="KW-0004">4Fe-4S</keyword>
<dbReference type="Pfam" id="PF01077">
    <property type="entry name" value="NIR_SIR"/>
    <property type="match status" value="1"/>
</dbReference>
<feature type="domain" description="NADH-rubredoxin oxidoreductase C-terminal" evidence="22">
    <location>
        <begin position="331"/>
        <end position="397"/>
    </location>
</feature>
<keyword evidence="15 17" id="KW-0534">Nitrate assimilation</keyword>
<keyword evidence="13" id="KW-0408">Iron</keyword>
<dbReference type="InterPro" id="IPR006067">
    <property type="entry name" value="NO2/SO3_Rdtase_4Fe4S_dom"/>
</dbReference>
<dbReference type="RefSeq" id="WP_380059260.1">
    <property type="nucleotide sequence ID" value="NZ_JBHSWB010000003.1"/>
</dbReference>
<gene>
    <name evidence="23" type="primary">nirB</name>
    <name evidence="23" type="ORF">ACFP90_26515</name>
</gene>
<keyword evidence="9" id="KW-0001">2Fe-2S</keyword>
<dbReference type="Gene3D" id="3.30.413.10">
    <property type="entry name" value="Sulfite Reductase Hemoprotein, domain 1"/>
    <property type="match status" value="1"/>
</dbReference>
<dbReference type="InterPro" id="IPR005117">
    <property type="entry name" value="NiRdtase/SiRdtase_haem-b_fer"/>
</dbReference>
<evidence type="ECO:0000256" key="3">
    <source>
        <dbReference type="ARBA" id="ARBA00001974"/>
    </source>
</evidence>
<dbReference type="InterPro" id="IPR017121">
    <property type="entry name" value="Nitrite_Rdtase_lsu"/>
</dbReference>
<accession>A0ABW1ZTT9</accession>
<dbReference type="Pfam" id="PF04324">
    <property type="entry name" value="Fer2_BFD"/>
    <property type="match status" value="1"/>
</dbReference>
<comment type="cofactor">
    <cofactor evidence="1">
        <name>siroheme</name>
        <dbReference type="ChEBI" id="CHEBI:60052"/>
    </cofactor>
</comment>
<comment type="cofactor">
    <cofactor evidence="16">
        <name>[2Fe-2S] cluster</name>
        <dbReference type="ChEBI" id="CHEBI:190135"/>
    </cofactor>
</comment>
<evidence type="ECO:0000256" key="15">
    <source>
        <dbReference type="ARBA" id="ARBA00023063"/>
    </source>
</evidence>
<dbReference type="InterPro" id="IPR041575">
    <property type="entry name" value="Rubredoxin_C"/>
</dbReference>
<dbReference type="Gene3D" id="3.50.50.60">
    <property type="entry name" value="FAD/NAD(P)-binding domain"/>
    <property type="match status" value="2"/>
</dbReference>
<keyword evidence="12" id="KW-0560">Oxidoreductase</keyword>
<evidence type="ECO:0000259" key="18">
    <source>
        <dbReference type="Pfam" id="PF01077"/>
    </source>
</evidence>
<comment type="cofactor">
    <cofactor evidence="2">
        <name>[4Fe-4S] cluster</name>
        <dbReference type="ChEBI" id="CHEBI:49883"/>
    </cofactor>
</comment>
<evidence type="ECO:0000256" key="2">
    <source>
        <dbReference type="ARBA" id="ARBA00001966"/>
    </source>
</evidence>
<dbReference type="SUPFAM" id="SSF55124">
    <property type="entry name" value="Nitrite/Sulfite reductase N-terminal domain-like"/>
    <property type="match status" value="1"/>
</dbReference>
<keyword evidence="8 17" id="KW-0285">Flavoprotein</keyword>
<evidence type="ECO:0000256" key="5">
    <source>
        <dbReference type="ARBA" id="ARBA00010429"/>
    </source>
</evidence>
<dbReference type="PANTHER" id="PTHR43809">
    <property type="entry name" value="NITRITE REDUCTASE (NADH) LARGE SUBUNIT"/>
    <property type="match status" value="1"/>
</dbReference>
<keyword evidence="10" id="KW-0479">Metal-binding</keyword>
<dbReference type="InterPro" id="IPR016156">
    <property type="entry name" value="FAD/NAD-linked_Rdtase_dimer_sf"/>
</dbReference>
<keyword evidence="11 17" id="KW-0274">FAD</keyword>
<keyword evidence="24" id="KW-1185">Reference proteome</keyword>
<evidence type="ECO:0000259" key="21">
    <source>
        <dbReference type="Pfam" id="PF07992"/>
    </source>
</evidence>
<evidence type="ECO:0000256" key="14">
    <source>
        <dbReference type="ARBA" id="ARBA00023014"/>
    </source>
</evidence>
<dbReference type="InterPro" id="IPR036136">
    <property type="entry name" value="Nit/Sulf_reduc_fer-like_dom_sf"/>
</dbReference>
<dbReference type="PRINTS" id="PR00368">
    <property type="entry name" value="FADPNR"/>
</dbReference>
<evidence type="ECO:0000259" key="22">
    <source>
        <dbReference type="Pfam" id="PF18267"/>
    </source>
</evidence>
<dbReference type="NCBIfam" id="NF011565">
    <property type="entry name" value="PRK14989.1"/>
    <property type="match status" value="1"/>
</dbReference>
<organism evidence="23 24">
    <name type="scientific">Deinococcus multiflagellatus</name>
    <dbReference type="NCBI Taxonomy" id="1656887"/>
    <lineage>
        <taxon>Bacteria</taxon>
        <taxon>Thermotogati</taxon>
        <taxon>Deinococcota</taxon>
        <taxon>Deinococci</taxon>
        <taxon>Deinococcales</taxon>
        <taxon>Deinococcaceae</taxon>
        <taxon>Deinococcus</taxon>
    </lineage>
</organism>
<dbReference type="PRINTS" id="PR00397">
    <property type="entry name" value="SIROHAEM"/>
</dbReference>
<dbReference type="Proteomes" id="UP001596317">
    <property type="component" value="Unassembled WGS sequence"/>
</dbReference>
<evidence type="ECO:0000259" key="20">
    <source>
        <dbReference type="Pfam" id="PF04324"/>
    </source>
</evidence>
<dbReference type="EMBL" id="JBHSWB010000003">
    <property type="protein sequence ID" value="MFC6663575.1"/>
    <property type="molecule type" value="Genomic_DNA"/>
</dbReference>
<evidence type="ECO:0000313" key="24">
    <source>
        <dbReference type="Proteomes" id="UP001596317"/>
    </source>
</evidence>
<proteinExistence type="inferred from homology"/>
<evidence type="ECO:0000256" key="9">
    <source>
        <dbReference type="ARBA" id="ARBA00022714"/>
    </source>
</evidence>
<evidence type="ECO:0000256" key="17">
    <source>
        <dbReference type="PIRNR" id="PIRNR037149"/>
    </source>
</evidence>
<dbReference type="InterPro" id="IPR023753">
    <property type="entry name" value="FAD/NAD-binding_dom"/>
</dbReference>
<dbReference type="InterPro" id="IPR006066">
    <property type="entry name" value="NO2/SO3_Rdtase_FeS/sirohaem_BS"/>
</dbReference>
<feature type="domain" description="Nitrite/Sulfite reductase ferredoxin-like" evidence="19">
    <location>
        <begin position="565"/>
        <end position="627"/>
    </location>
</feature>
<feature type="domain" description="FAD/NAD(P)-binding" evidence="21">
    <location>
        <begin position="13"/>
        <end position="291"/>
    </location>
</feature>
<dbReference type="PANTHER" id="PTHR43809:SF1">
    <property type="entry name" value="NITRITE REDUCTASE (NADH) LARGE SUBUNIT"/>
    <property type="match status" value="1"/>
</dbReference>
<keyword evidence="14" id="KW-0411">Iron-sulfur</keyword>
<comment type="similarity">
    <text evidence="5">Belongs to the nitrite and sulfite reductase 4Fe-4S domain family.</text>
</comment>
<evidence type="ECO:0000256" key="6">
    <source>
        <dbReference type="ARBA" id="ARBA00022485"/>
    </source>
</evidence>
<dbReference type="Gene3D" id="3.30.390.30">
    <property type="match status" value="1"/>
</dbReference>
<dbReference type="InterPro" id="IPR036188">
    <property type="entry name" value="FAD/NAD-bd_sf"/>
</dbReference>
<dbReference type="Pfam" id="PF03460">
    <property type="entry name" value="NIR_SIR_ferr"/>
    <property type="match status" value="1"/>
</dbReference>
<sequence>MFTPSLSAASLPHVVVVGNGMVGHRLVQRLREGAAAQTMRLTVISEEPCLAYDRVQLSRQFDDPRPDLALASPDDYAVLEVAVVWGRAHTLNPAARTVAVGDLTLHYDALVLTTGSVPFVPPLPGRDAAGCFVYRTLADLDAIRAAAHTAHTGVVIGGGLLGLEAAGALRKLGLQTHVVEAAPHLMPAQLDSEGGAALRRTVEAMGLGVHTGRAPQAITTDGAGRVTGLRFADDHLPADLIVFSAGIRPRDDLARAAGLALGERGGVKIDDLGRTSDPHIYAAGECAAHAGRTYGLVAPGYRMAAVVATNLLRDLGLLNTAPALFQGADLSTKLKLLGVEVGSFGDAHGQTPGCRTVSLSDNVRGTYSKLVLAEDGSRVLGGLLVGDTARYSELLDLTLSATPLTAPPETLLVPALPASGALPQADTLVCSCENVRESAVCAAVQGGARDVAGLKRCTGAGTGCGGCVPTLHGLLQTELRRLGQVVTNHLCGHYAHSRQELFDLIRVRGHRTWDEVLAAHGSGHGCEICKPAVASILASLHGELVVSPAHAAVQDTNDAFLANIQKNGTYSVVPRVPGGEITPAGLMAIGAVAQKYGLYCKLTGGQRIDLLGAHRDDLPLIWEDLIAAGFESGHAYGKSLRTVKSCVGSAWCRYGVQDSTGLAVRLELRYRGLRSPHKLKSGVSGCTRECAEARSKDFGLIATEHGWNVYVGGNGGVTPKHALLLAEGLSEDEVVRLLDRYLMFYVRTADRLQRTSAWLEGLDGGLAYLRRVIVDDHLGLCAELEADMARHIASYQDEWAAALADPGVRARFRTFVNAEERDDGVVWVDERGQIRPAELPDILSGLPQLPLHGVTDARFH</sequence>
<dbReference type="SUPFAM" id="SSF51905">
    <property type="entry name" value="FAD/NAD(P)-binding domain"/>
    <property type="match status" value="2"/>
</dbReference>
<evidence type="ECO:0000256" key="8">
    <source>
        <dbReference type="ARBA" id="ARBA00022630"/>
    </source>
</evidence>
<dbReference type="InterPro" id="IPR052034">
    <property type="entry name" value="NasD-like"/>
</dbReference>
<dbReference type="SUPFAM" id="SSF56014">
    <property type="entry name" value="Nitrite and sulphite reductase 4Fe-4S domain-like"/>
    <property type="match status" value="1"/>
</dbReference>
<dbReference type="Pfam" id="PF07992">
    <property type="entry name" value="Pyr_redox_2"/>
    <property type="match status" value="1"/>
</dbReference>